<dbReference type="PANTHER" id="PTHR43228:SF1">
    <property type="entry name" value="TWO-COMPONENT RESPONSE REGULATOR ARR22"/>
    <property type="match status" value="1"/>
</dbReference>
<dbReference type="EMBL" id="CYYV01000001">
    <property type="protein sequence ID" value="CUN36777.1"/>
    <property type="molecule type" value="Genomic_DNA"/>
</dbReference>
<sequence length="289" mass="33270">MCTYLIVDDEMIERKGIRMLLSWMNIRENILEASNGEEALEVFEKEKIDVLLTDINMPFMDGIELLSWIHEEYPGTETVIFSGYDEFSYAKKAISYGVSAYILKPVNPEEFEKVVGEINEKLAKSEREEKRKDESMEFLREHLLYLMVNGQSRSAMQEKTQMLLDMSFVRDFCRMVLLECANNYFEQVNSEQIEKMQSDLQMPRRRSQILGLEDGRSGLDLPGGQIGVRLLRGRGECVGGRGEGLDSPGGRIGVSLLTGAKFGDRMKKIFSEFFVLDFMRTEKFREDIV</sequence>
<keyword evidence="3" id="KW-0597">Phosphoprotein</keyword>
<comment type="function">
    <text evidence="2">May play the central regulatory role in sporulation. It may be an element of the effector pathway responsible for the activation of sporulation genes in response to nutritional stress. Spo0A may act in concert with spo0H (a sigma factor) to control the expression of some genes that are critical to the sporulation process.</text>
</comment>
<dbReference type="CDD" id="cd17536">
    <property type="entry name" value="REC_YesN-like"/>
    <property type="match status" value="1"/>
</dbReference>
<dbReference type="Proteomes" id="UP000095706">
    <property type="component" value="Unassembled WGS sequence"/>
</dbReference>
<dbReference type="Pfam" id="PF00072">
    <property type="entry name" value="Response_reg"/>
    <property type="match status" value="1"/>
</dbReference>
<name>A0A173WE95_9FIRM</name>
<dbReference type="InterPro" id="IPR052048">
    <property type="entry name" value="ST_Response_Regulator"/>
</dbReference>
<feature type="modified residue" description="4-aspartylphosphate" evidence="3">
    <location>
        <position position="54"/>
    </location>
</feature>
<evidence type="ECO:0000259" key="4">
    <source>
        <dbReference type="PROSITE" id="PS50110"/>
    </source>
</evidence>
<dbReference type="InterPro" id="IPR011006">
    <property type="entry name" value="CheY-like_superfamily"/>
</dbReference>
<evidence type="ECO:0000313" key="5">
    <source>
        <dbReference type="EMBL" id="CUN36777.1"/>
    </source>
</evidence>
<dbReference type="RefSeq" id="WP_055225741.1">
    <property type="nucleotide sequence ID" value="NZ_CYYV01000001.1"/>
</dbReference>
<evidence type="ECO:0000256" key="2">
    <source>
        <dbReference type="ARBA" id="ARBA00024867"/>
    </source>
</evidence>
<reference evidence="5 6" key="1">
    <citation type="submission" date="2015-09" db="EMBL/GenBank/DDBJ databases">
        <authorList>
            <consortium name="Pathogen Informatics"/>
        </authorList>
    </citation>
    <scope>NUCLEOTIDE SEQUENCE [LARGE SCALE GENOMIC DNA]</scope>
    <source>
        <strain evidence="5 6">2789STDY5608849</strain>
    </source>
</reference>
<evidence type="ECO:0000313" key="6">
    <source>
        <dbReference type="Proteomes" id="UP000095706"/>
    </source>
</evidence>
<evidence type="ECO:0000256" key="3">
    <source>
        <dbReference type="PROSITE-ProRule" id="PRU00169"/>
    </source>
</evidence>
<dbReference type="SUPFAM" id="SSF52172">
    <property type="entry name" value="CheY-like"/>
    <property type="match status" value="1"/>
</dbReference>
<dbReference type="InterPro" id="IPR001789">
    <property type="entry name" value="Sig_transdc_resp-reg_receiver"/>
</dbReference>
<accession>A0A173WE95</accession>
<dbReference type="SMART" id="SM00448">
    <property type="entry name" value="REC"/>
    <property type="match status" value="1"/>
</dbReference>
<dbReference type="GO" id="GO:0000160">
    <property type="term" value="P:phosphorelay signal transduction system"/>
    <property type="evidence" value="ECO:0007669"/>
    <property type="project" value="InterPro"/>
</dbReference>
<feature type="domain" description="Response regulatory" evidence="4">
    <location>
        <begin position="3"/>
        <end position="119"/>
    </location>
</feature>
<dbReference type="PANTHER" id="PTHR43228">
    <property type="entry name" value="TWO-COMPONENT RESPONSE REGULATOR"/>
    <property type="match status" value="1"/>
</dbReference>
<dbReference type="Gene3D" id="3.40.50.2300">
    <property type="match status" value="1"/>
</dbReference>
<evidence type="ECO:0000256" key="1">
    <source>
        <dbReference type="ARBA" id="ARBA00018672"/>
    </source>
</evidence>
<dbReference type="PROSITE" id="PS50110">
    <property type="entry name" value="RESPONSE_REGULATORY"/>
    <property type="match status" value="1"/>
</dbReference>
<organism evidence="5 6">
    <name type="scientific">Fusicatenibacter saccharivorans</name>
    <dbReference type="NCBI Taxonomy" id="1150298"/>
    <lineage>
        <taxon>Bacteria</taxon>
        <taxon>Bacillati</taxon>
        <taxon>Bacillota</taxon>
        <taxon>Clostridia</taxon>
        <taxon>Lachnospirales</taxon>
        <taxon>Lachnospiraceae</taxon>
        <taxon>Fusicatenibacter</taxon>
    </lineage>
</organism>
<dbReference type="AlphaFoldDB" id="A0A173WE95"/>
<gene>
    <name evidence="5" type="ORF">ERS852406_00079</name>
</gene>
<proteinExistence type="predicted"/>
<protein>
    <recommendedName>
        <fullName evidence="1">Stage 0 sporulation protein A homolog</fullName>
    </recommendedName>
</protein>